<feature type="compositionally biased region" description="Low complexity" evidence="2">
    <location>
        <begin position="583"/>
        <end position="594"/>
    </location>
</feature>
<feature type="compositionally biased region" description="Low complexity" evidence="2">
    <location>
        <begin position="447"/>
        <end position="458"/>
    </location>
</feature>
<proteinExistence type="inferred from homology"/>
<feature type="domain" description="Tyrosine specific protein phosphatases" evidence="4">
    <location>
        <begin position="234"/>
        <end position="276"/>
    </location>
</feature>
<gene>
    <name evidence="5" type="ORF">B9G98_00977</name>
    <name evidence="6" type="ORF">B9G98_01805</name>
</gene>
<feature type="compositionally biased region" description="Polar residues" evidence="2">
    <location>
        <begin position="330"/>
        <end position="344"/>
    </location>
</feature>
<sequence length="649" mass="71086">MGLFNSSKASCRSDPKYSQLPSPKGSSMNDDCHILSDVELERRYNILRAEEHARTGGKCGPEWSRQIGLDPNNKDRNRYSNIIPWDHSRVRLPVNDGANDYINASWIQLGAHTYIASQGPLASTSAHFWQMVYAYGGDPATVVMLTPVYEHVVEKCARYWPSDKNADTFYAKEQGDFEFGLHLKLEKKSENEHYTYSQFKLTPDDPHHPTHTIHHLYYNTWLDYSKPNADADIRALIQLVNNSLKNPGAPLVVHCSAGIGRTGTFIAIDALLSKVDTDIRLPNFPKVSPVWKEDIKEITDKNSPFDGERDHHDTTTPIDAGHLNPLSIIAQRSPSFVASSTPSESEIPDPSSRRRSSVLYESVRASDLPLNVLEEASTEENTPAPESAIADDSDDCRGSVPRMLLFGSKKVADVPAITVSSLSSALKASKTAMNGRRNGFLTNGGDLSESNSTTSTDLTSLSTAASSVGGSAKTGPVLAGSAKTGPLLAGSAKSGPVLVNRPSQIVLSDEFFQEKPNDIDVIEWFDHEDPVMAAVRCMRKQRPKMVQGKQQLGYIYDQLEIAQQLSKAHKMSRRETFAGHELSSSGMSIHSSESTVVGSLNRSETTLNKPKSKSTAGSVPGRKLFRRPTISSMFSPSSPIAAAKRPTKS</sequence>
<dbReference type="AlphaFoldDB" id="A0A2T0FGS6"/>
<feature type="region of interest" description="Disordered" evidence="2">
    <location>
        <begin position="375"/>
        <end position="395"/>
    </location>
</feature>
<comment type="caution">
    <text evidence="6">The sequence shown here is derived from an EMBL/GenBank/DDBJ whole genome shotgun (WGS) entry which is preliminary data.</text>
</comment>
<feature type="compositionally biased region" description="Polar residues" evidence="2">
    <location>
        <begin position="595"/>
        <end position="617"/>
    </location>
</feature>
<evidence type="ECO:0000259" key="4">
    <source>
        <dbReference type="PROSITE" id="PS50056"/>
    </source>
</evidence>
<feature type="region of interest" description="Disordered" evidence="2">
    <location>
        <begin position="300"/>
        <end position="355"/>
    </location>
</feature>
<evidence type="ECO:0000313" key="7">
    <source>
        <dbReference type="Proteomes" id="UP000238350"/>
    </source>
</evidence>
<dbReference type="Gene3D" id="3.90.190.10">
    <property type="entry name" value="Protein tyrosine phosphatase superfamily"/>
    <property type="match status" value="1"/>
</dbReference>
<comment type="similarity">
    <text evidence="1">Belongs to the protein-tyrosine phosphatase family. Non-receptor class subfamily.</text>
</comment>
<dbReference type="STRING" id="45607.A0A2T0FGS6"/>
<dbReference type="CDD" id="cd00047">
    <property type="entry name" value="PTPc"/>
    <property type="match status" value="1"/>
</dbReference>
<dbReference type="InterPro" id="IPR016130">
    <property type="entry name" value="Tyr_Pase_AS"/>
</dbReference>
<dbReference type="Pfam" id="PF00102">
    <property type="entry name" value="Y_phosphatase"/>
    <property type="match status" value="1"/>
</dbReference>
<dbReference type="Proteomes" id="UP000238350">
    <property type="component" value="Unassembled WGS sequence"/>
</dbReference>
<feature type="compositionally biased region" description="Polar residues" evidence="2">
    <location>
        <begin position="629"/>
        <end position="638"/>
    </location>
</feature>
<feature type="compositionally biased region" description="Polar residues" evidence="2">
    <location>
        <begin position="19"/>
        <end position="29"/>
    </location>
</feature>
<dbReference type="InterPro" id="IPR003595">
    <property type="entry name" value="Tyr_Pase_cat"/>
</dbReference>
<dbReference type="OrthoDB" id="10253954at2759"/>
<feature type="region of interest" description="Disordered" evidence="2">
    <location>
        <begin position="435"/>
        <end position="458"/>
    </location>
</feature>
<dbReference type="GeneID" id="36514726"/>
<dbReference type="PRINTS" id="PR00700">
    <property type="entry name" value="PRTYPHPHTASE"/>
</dbReference>
<dbReference type="SMART" id="SM00404">
    <property type="entry name" value="PTPc_motif"/>
    <property type="match status" value="1"/>
</dbReference>
<dbReference type="GO" id="GO:0004725">
    <property type="term" value="F:protein tyrosine phosphatase activity"/>
    <property type="evidence" value="ECO:0007669"/>
    <property type="project" value="InterPro"/>
</dbReference>
<protein>
    <submittedName>
        <fullName evidence="6">Tyrosine-protein phosphatase 1</fullName>
    </submittedName>
</protein>
<dbReference type="SUPFAM" id="SSF52799">
    <property type="entry name" value="(Phosphotyrosine protein) phosphatases II"/>
    <property type="match status" value="1"/>
</dbReference>
<dbReference type="InterPro" id="IPR000387">
    <property type="entry name" value="Tyr_Pase_dom"/>
</dbReference>
<evidence type="ECO:0000256" key="1">
    <source>
        <dbReference type="ARBA" id="ARBA00009649"/>
    </source>
</evidence>
<dbReference type="PROSITE" id="PS50055">
    <property type="entry name" value="TYR_PHOSPHATASE_PTP"/>
    <property type="match status" value="1"/>
</dbReference>
<evidence type="ECO:0000313" key="6">
    <source>
        <dbReference type="EMBL" id="PRT54185.1"/>
    </source>
</evidence>
<feature type="region of interest" description="Disordered" evidence="2">
    <location>
        <begin position="579"/>
        <end position="649"/>
    </location>
</feature>
<evidence type="ECO:0000259" key="3">
    <source>
        <dbReference type="PROSITE" id="PS50055"/>
    </source>
</evidence>
<dbReference type="PANTHER" id="PTHR19134">
    <property type="entry name" value="RECEPTOR-TYPE TYROSINE-PROTEIN PHOSPHATASE"/>
    <property type="match status" value="1"/>
</dbReference>
<feature type="compositionally biased region" description="Polar residues" evidence="2">
    <location>
        <begin position="1"/>
        <end position="10"/>
    </location>
</feature>
<feature type="domain" description="Tyrosine-protein phosphatase" evidence="3">
    <location>
        <begin position="40"/>
        <end position="278"/>
    </location>
</feature>
<reference evidence="6 7" key="1">
    <citation type="submission" date="2017-04" db="EMBL/GenBank/DDBJ databases">
        <title>Genome sequencing of [Candida] sorbophila.</title>
        <authorList>
            <person name="Ahn J.O."/>
        </authorList>
    </citation>
    <scope>NUCLEOTIDE SEQUENCE [LARGE SCALE GENOMIC DNA]</scope>
    <source>
        <strain evidence="6 7">DS02</strain>
    </source>
</reference>
<dbReference type="PANTHER" id="PTHR19134:SF449">
    <property type="entry name" value="TYROSINE-PROTEIN PHOSPHATASE 1"/>
    <property type="match status" value="1"/>
</dbReference>
<organism evidence="6 7">
    <name type="scientific">Wickerhamiella sorbophila</name>
    <dbReference type="NCBI Taxonomy" id="45607"/>
    <lineage>
        <taxon>Eukaryota</taxon>
        <taxon>Fungi</taxon>
        <taxon>Dikarya</taxon>
        <taxon>Ascomycota</taxon>
        <taxon>Saccharomycotina</taxon>
        <taxon>Dipodascomycetes</taxon>
        <taxon>Dipodascales</taxon>
        <taxon>Trichomonascaceae</taxon>
        <taxon>Wickerhamiella</taxon>
    </lineage>
</organism>
<dbReference type="InterPro" id="IPR050348">
    <property type="entry name" value="Protein-Tyr_Phosphatase"/>
</dbReference>
<dbReference type="RefSeq" id="XP_024663303.1">
    <property type="nucleotide sequence ID" value="XM_024807535.1"/>
</dbReference>
<accession>A0A2T0FGS6</accession>
<name>A0A2T0FGS6_9ASCO</name>
<dbReference type="PROSITE" id="PS00383">
    <property type="entry name" value="TYR_PHOSPHATASE_1"/>
    <property type="match status" value="1"/>
</dbReference>
<feature type="region of interest" description="Disordered" evidence="2">
    <location>
        <begin position="1"/>
        <end position="31"/>
    </location>
</feature>
<dbReference type="PROSITE" id="PS50056">
    <property type="entry name" value="TYR_PHOSPHATASE_2"/>
    <property type="match status" value="1"/>
</dbReference>
<dbReference type="EMBL" id="NDIQ01000001">
    <property type="protein sequence ID" value="PRT53357.1"/>
    <property type="molecule type" value="Genomic_DNA"/>
</dbReference>
<dbReference type="InterPro" id="IPR029021">
    <property type="entry name" value="Prot-tyrosine_phosphatase-like"/>
</dbReference>
<dbReference type="InterPro" id="IPR000242">
    <property type="entry name" value="PTP_cat"/>
</dbReference>
<keyword evidence="7" id="KW-1185">Reference proteome</keyword>
<dbReference type="EMBL" id="NDIQ01000015">
    <property type="protein sequence ID" value="PRT54185.1"/>
    <property type="molecule type" value="Genomic_DNA"/>
</dbReference>
<evidence type="ECO:0000256" key="2">
    <source>
        <dbReference type="SAM" id="MobiDB-lite"/>
    </source>
</evidence>
<evidence type="ECO:0000313" key="5">
    <source>
        <dbReference type="EMBL" id="PRT53357.1"/>
    </source>
</evidence>
<dbReference type="SMART" id="SM00194">
    <property type="entry name" value="PTPc"/>
    <property type="match status" value="1"/>
</dbReference>